<evidence type="ECO:0000313" key="3">
    <source>
        <dbReference type="Proteomes" id="UP000215453"/>
    </source>
</evidence>
<proteinExistence type="predicted"/>
<feature type="signal peptide" evidence="1">
    <location>
        <begin position="1"/>
        <end position="20"/>
    </location>
</feature>
<evidence type="ECO:0000256" key="1">
    <source>
        <dbReference type="SAM" id="SignalP"/>
    </source>
</evidence>
<name>A0A1Y6LHN0_ZYMTR</name>
<protein>
    <submittedName>
        <fullName evidence="2">Uncharacterized protein</fullName>
    </submittedName>
</protein>
<reference evidence="2 3" key="1">
    <citation type="submission" date="2016-10" db="EMBL/GenBank/DDBJ databases">
        <authorList>
            <person name="Varghese N."/>
        </authorList>
    </citation>
    <scope>NUCLEOTIDE SEQUENCE [LARGE SCALE GENOMIC DNA]</scope>
</reference>
<evidence type="ECO:0000313" key="2">
    <source>
        <dbReference type="EMBL" id="SMY23169.1"/>
    </source>
</evidence>
<dbReference type="EMBL" id="LT882678">
    <property type="protein sequence ID" value="SMY23169.1"/>
    <property type="molecule type" value="Genomic_DNA"/>
</dbReference>
<dbReference type="AlphaFoldDB" id="A0A1Y6LHN0"/>
<feature type="chain" id="PRO_5012780235" evidence="1">
    <location>
        <begin position="21"/>
        <end position="270"/>
    </location>
</feature>
<gene>
    <name evidence="2" type="ORF">ZT1A5_G4609</name>
</gene>
<accession>A0A1Y6LHN0</accession>
<dbReference type="Proteomes" id="UP000215453">
    <property type="component" value="Chromosome 3"/>
</dbReference>
<organism evidence="2 3">
    <name type="scientific">Zymoseptoria tritici ST99CH_1A5</name>
    <dbReference type="NCBI Taxonomy" id="1276529"/>
    <lineage>
        <taxon>Eukaryota</taxon>
        <taxon>Fungi</taxon>
        <taxon>Dikarya</taxon>
        <taxon>Ascomycota</taxon>
        <taxon>Pezizomycotina</taxon>
        <taxon>Dothideomycetes</taxon>
        <taxon>Dothideomycetidae</taxon>
        <taxon>Mycosphaerellales</taxon>
        <taxon>Mycosphaerellaceae</taxon>
        <taxon>Zymoseptoria</taxon>
    </lineage>
</organism>
<keyword evidence="1" id="KW-0732">Signal</keyword>
<sequence length="270" mass="28697">MHFQTALLHLLGASFAAAYAVQPAGSSESIHVFSDYADMDVHALHVQTLFETLGGTFRFQTEDGRYTSISAIHLYKDASKYSGGGGNETNRFMQDVNDAFSLDDRSVGQIEARAPIQVNSRTCAKEGQHGDYAIAAAAQRNANAKFCHFLDTVTPSFWAVVGLTFSNVACGTRASPAQFACQGVWSVSAAIAGQYISKAVEDNCAAQLNSLDGVCGTVGGQQQNTVSGNKVIVEAFATTESNNDCTARGGKGGNRCNTFRCKDKTCSNKS</sequence>